<evidence type="ECO:0000313" key="2">
    <source>
        <dbReference type="EMBL" id="MUI39480.1"/>
    </source>
</evidence>
<gene>
    <name evidence="3" type="ORF">CAZ10_36895</name>
    <name evidence="2" type="ORF">GNQ48_31340</name>
</gene>
<evidence type="ECO:0000256" key="1">
    <source>
        <dbReference type="SAM" id="MobiDB-lite"/>
    </source>
</evidence>
<dbReference type="Proteomes" id="UP000433532">
    <property type="component" value="Unassembled WGS sequence"/>
</dbReference>
<dbReference type="RefSeq" id="WP_016851608.1">
    <property type="nucleotide sequence ID" value="NZ_BBQK01000027.1"/>
</dbReference>
<evidence type="ECO:0000313" key="4">
    <source>
        <dbReference type="Proteomes" id="UP000194857"/>
    </source>
</evidence>
<evidence type="ECO:0000313" key="5">
    <source>
        <dbReference type="Proteomes" id="UP000433532"/>
    </source>
</evidence>
<reference evidence="3 4" key="1">
    <citation type="submission" date="2017-05" db="EMBL/GenBank/DDBJ databases">
        <authorList>
            <person name="Song R."/>
            <person name="Chenine A.L."/>
            <person name="Ruprecht R.M."/>
        </authorList>
    </citation>
    <scope>NUCLEOTIDE SEQUENCE [LARGE SCALE GENOMIC DNA]</scope>
    <source>
        <strain evidence="3 4">S567_C10_BS</strain>
    </source>
</reference>
<protein>
    <submittedName>
        <fullName evidence="3">Uncharacterized protein</fullName>
    </submittedName>
</protein>
<dbReference type="EMBL" id="WOAD01000061">
    <property type="protein sequence ID" value="MUI39480.1"/>
    <property type="molecule type" value="Genomic_DNA"/>
</dbReference>
<feature type="compositionally biased region" description="Basic and acidic residues" evidence="1">
    <location>
        <begin position="1"/>
        <end position="21"/>
    </location>
</feature>
<proteinExistence type="predicted"/>
<accession>A0A1Y0GHP7</accession>
<name>A0A1Y0GHP7_PSEAI</name>
<sequence length="64" mass="7236">MNRKDDQAGSHCPFRDRDEPLTRQPLSAGEISVLECMALMEEEDRAAFIRMAQGIAEATVKRRS</sequence>
<reference evidence="2 5" key="2">
    <citation type="submission" date="2019-11" db="EMBL/GenBank/DDBJ databases">
        <title>Genomes of ocular Pseudomonas aeruginosa isolates.</title>
        <authorList>
            <person name="Khan M."/>
            <person name="Rice S.A."/>
            <person name="Willcox M.D.P."/>
            <person name="Stapleton F."/>
        </authorList>
    </citation>
    <scope>NUCLEOTIDE SEQUENCE [LARGE SCALE GENOMIC DNA]</scope>
    <source>
        <strain evidence="2 5">PA221</strain>
    </source>
</reference>
<organism evidence="3 4">
    <name type="scientific">Pseudomonas aeruginosa</name>
    <dbReference type="NCBI Taxonomy" id="287"/>
    <lineage>
        <taxon>Bacteria</taxon>
        <taxon>Pseudomonadati</taxon>
        <taxon>Pseudomonadota</taxon>
        <taxon>Gammaproteobacteria</taxon>
        <taxon>Pseudomonadales</taxon>
        <taxon>Pseudomonadaceae</taxon>
        <taxon>Pseudomonas</taxon>
    </lineage>
</organism>
<evidence type="ECO:0000313" key="3">
    <source>
        <dbReference type="EMBL" id="OTI54651.1"/>
    </source>
</evidence>
<dbReference type="EMBL" id="NFFZ01000044">
    <property type="protein sequence ID" value="OTI54651.1"/>
    <property type="molecule type" value="Genomic_DNA"/>
</dbReference>
<dbReference type="Proteomes" id="UP000194857">
    <property type="component" value="Unassembled WGS sequence"/>
</dbReference>
<feature type="region of interest" description="Disordered" evidence="1">
    <location>
        <begin position="1"/>
        <end position="24"/>
    </location>
</feature>
<comment type="caution">
    <text evidence="3">The sequence shown here is derived from an EMBL/GenBank/DDBJ whole genome shotgun (WGS) entry which is preliminary data.</text>
</comment>
<dbReference type="AlphaFoldDB" id="A0A1Y0GHP7"/>